<proteinExistence type="predicted"/>
<sequence>MPYILKDDQVIGGYKELHHGIFALGTIK</sequence>
<gene>
    <name evidence="1" type="ORF">METZ01_LOCUS281295</name>
</gene>
<organism evidence="1">
    <name type="scientific">marine metagenome</name>
    <dbReference type="NCBI Taxonomy" id="408172"/>
    <lineage>
        <taxon>unclassified sequences</taxon>
        <taxon>metagenomes</taxon>
        <taxon>ecological metagenomes</taxon>
    </lineage>
</organism>
<accession>A0A382L0N1</accession>
<dbReference type="EMBL" id="UINC01083084">
    <property type="protein sequence ID" value="SVC28441.1"/>
    <property type="molecule type" value="Genomic_DNA"/>
</dbReference>
<evidence type="ECO:0000313" key="1">
    <source>
        <dbReference type="EMBL" id="SVC28441.1"/>
    </source>
</evidence>
<dbReference type="AlphaFoldDB" id="A0A382L0N1"/>
<name>A0A382L0N1_9ZZZZ</name>
<reference evidence="1" key="1">
    <citation type="submission" date="2018-05" db="EMBL/GenBank/DDBJ databases">
        <authorList>
            <person name="Lanie J.A."/>
            <person name="Ng W.-L."/>
            <person name="Kazmierczak K.M."/>
            <person name="Andrzejewski T.M."/>
            <person name="Davidsen T.M."/>
            <person name="Wayne K.J."/>
            <person name="Tettelin H."/>
            <person name="Glass J.I."/>
            <person name="Rusch D."/>
            <person name="Podicherti R."/>
            <person name="Tsui H.-C.T."/>
            <person name="Winkler M.E."/>
        </authorList>
    </citation>
    <scope>NUCLEOTIDE SEQUENCE</scope>
</reference>
<protein>
    <submittedName>
        <fullName evidence="1">Uncharacterized protein</fullName>
    </submittedName>
</protein>